<dbReference type="RefSeq" id="WP_127121098.1">
    <property type="nucleotide sequence ID" value="NZ_BHXQ01000001.1"/>
</dbReference>
<dbReference type="AlphaFoldDB" id="A0A401U6G9"/>
<dbReference type="OrthoDB" id="673259at2"/>
<gene>
    <name evidence="1" type="ORF">SanaruYs_06840</name>
</gene>
<dbReference type="EMBL" id="BHXQ01000001">
    <property type="protein sequence ID" value="GCC50469.1"/>
    <property type="molecule type" value="Genomic_DNA"/>
</dbReference>
<comment type="caution">
    <text evidence="1">The sequence shown here is derived from an EMBL/GenBank/DDBJ whole genome shotgun (WGS) entry which is preliminary data.</text>
</comment>
<dbReference type="Proteomes" id="UP000288227">
    <property type="component" value="Unassembled WGS sequence"/>
</dbReference>
<protein>
    <submittedName>
        <fullName evidence="1">Uncharacterized protein</fullName>
    </submittedName>
</protein>
<reference evidence="1 2" key="1">
    <citation type="submission" date="2018-11" db="EMBL/GenBank/DDBJ databases">
        <title>Chryseotalea sanarue gen. nov., sp., nov., a member of the family Cytophagaceae, isolated from a brackish lake in Hamamatsu Japan.</title>
        <authorList>
            <person name="Maejima Y."/>
            <person name="Iino T."/>
            <person name="Muraguchi Y."/>
            <person name="Fukuda K."/>
            <person name="Ohkuma M."/>
            <person name="Moriuchi R."/>
            <person name="Dohra H."/>
            <person name="Kimbara K."/>
            <person name="Shintani M."/>
        </authorList>
    </citation>
    <scope>NUCLEOTIDE SEQUENCE [LARGE SCALE GENOMIC DNA]</scope>
    <source>
        <strain evidence="1 2">Ys</strain>
    </source>
</reference>
<organism evidence="1 2">
    <name type="scientific">Chryseotalea sanaruensis</name>
    <dbReference type="NCBI Taxonomy" id="2482724"/>
    <lineage>
        <taxon>Bacteria</taxon>
        <taxon>Pseudomonadati</taxon>
        <taxon>Bacteroidota</taxon>
        <taxon>Cytophagia</taxon>
        <taxon>Cytophagales</taxon>
        <taxon>Chryseotaleaceae</taxon>
        <taxon>Chryseotalea</taxon>
    </lineage>
</organism>
<name>A0A401U6G9_9BACT</name>
<accession>A0A401U6G9</accession>
<evidence type="ECO:0000313" key="2">
    <source>
        <dbReference type="Proteomes" id="UP000288227"/>
    </source>
</evidence>
<proteinExistence type="predicted"/>
<evidence type="ECO:0000313" key="1">
    <source>
        <dbReference type="EMBL" id="GCC50469.1"/>
    </source>
</evidence>
<keyword evidence="2" id="KW-1185">Reference proteome</keyword>
<sequence length="106" mass="11914">MNRINNYDELVAARRMTETIIADRKRIINEHVDGFKEKLTPVMNIVNIFKNKGSGNSSLLKGGTSLAIDLFVGQKLLRKAGWFTRLIVPTLLRTLSSKVIGNSKKE</sequence>